<dbReference type="AlphaFoldDB" id="A0A438HXI4"/>
<dbReference type="Pfam" id="PF23247">
    <property type="entry name" value="LRR_RPS2"/>
    <property type="match status" value="1"/>
</dbReference>
<reference evidence="3 4" key="1">
    <citation type="journal article" date="2018" name="PLoS Genet.">
        <title>Population sequencing reveals clonal diversity and ancestral inbreeding in the grapevine cultivar Chardonnay.</title>
        <authorList>
            <person name="Roach M.J."/>
            <person name="Johnson D.L."/>
            <person name="Bohlmann J."/>
            <person name="van Vuuren H.J."/>
            <person name="Jones S.J."/>
            <person name="Pretorius I.S."/>
            <person name="Schmidt S.A."/>
            <person name="Borneman A.R."/>
        </authorList>
    </citation>
    <scope>NUCLEOTIDE SEQUENCE [LARGE SCALE GENOMIC DNA]</scope>
    <source>
        <strain evidence="4">cv. Chardonnay</strain>
        <tissue evidence="3">Leaf</tissue>
    </source>
</reference>
<name>A0A438HXI4_VITVI</name>
<sequence>MMGMCALQDLLIRGCHSLIGLPKGGLLATLKQLYIGNCERLESLPEGIMHQHSTNAAALQALEIRKCPSLTSFPRGKFPSTLEQLHIRDCEHLESISEEMFHSTNNSLQSLILGRYSNLKTLPDCLNTLTYLRIEDFENLELLLPQIKKLTRLTRLEISNCKNIKTPLSQWGLSRLTSLKHLRIRGMFPGATSFSDDPHSIPFPTTLTFLSLSEFQNLESLASLSLQTLTSLENLAIFNCPKLRSILPREGLLPDTLSRLHARRCPHLTQRYSKEEGDDWPKIAHIPCHLPEKRCQFEKGEEWHYIDLIPKIVINEVLF</sequence>
<dbReference type="InterPro" id="IPR057135">
    <property type="entry name" value="At4g27190-like_LRR"/>
</dbReference>
<organism evidence="3 4">
    <name type="scientific">Vitis vinifera</name>
    <name type="common">Grape</name>
    <dbReference type="NCBI Taxonomy" id="29760"/>
    <lineage>
        <taxon>Eukaryota</taxon>
        <taxon>Viridiplantae</taxon>
        <taxon>Streptophyta</taxon>
        <taxon>Embryophyta</taxon>
        <taxon>Tracheophyta</taxon>
        <taxon>Spermatophyta</taxon>
        <taxon>Magnoliopsida</taxon>
        <taxon>eudicotyledons</taxon>
        <taxon>Gunneridae</taxon>
        <taxon>Pentapetalae</taxon>
        <taxon>rosids</taxon>
        <taxon>Vitales</taxon>
        <taxon>Vitaceae</taxon>
        <taxon>Viteae</taxon>
        <taxon>Vitis</taxon>
    </lineage>
</organism>
<evidence type="ECO:0000259" key="2">
    <source>
        <dbReference type="Pfam" id="PF23247"/>
    </source>
</evidence>
<proteinExistence type="predicted"/>
<feature type="domain" description="Disease resistance protein At4g27190-like leucine-rich repeats" evidence="2">
    <location>
        <begin position="54"/>
        <end position="185"/>
    </location>
</feature>
<evidence type="ECO:0000313" key="4">
    <source>
        <dbReference type="Proteomes" id="UP000288805"/>
    </source>
</evidence>
<dbReference type="EMBL" id="QGNW01000167">
    <property type="protein sequence ID" value="RVW89110.1"/>
    <property type="molecule type" value="Genomic_DNA"/>
</dbReference>
<gene>
    <name evidence="3" type="primary">VvCHDp000512_15</name>
    <name evidence="3" type="ORF">CK203_040242</name>
</gene>
<dbReference type="Gene3D" id="3.80.10.10">
    <property type="entry name" value="Ribonuclease Inhibitor"/>
    <property type="match status" value="2"/>
</dbReference>
<dbReference type="PANTHER" id="PTHR36766">
    <property type="entry name" value="PLANT BROAD-SPECTRUM MILDEW RESISTANCE PROTEIN RPW8"/>
    <property type="match status" value="1"/>
</dbReference>
<accession>A0A438HXI4</accession>
<dbReference type="GO" id="GO:0006952">
    <property type="term" value="P:defense response"/>
    <property type="evidence" value="ECO:0007669"/>
    <property type="project" value="UniProtKB-KW"/>
</dbReference>
<evidence type="ECO:0000256" key="1">
    <source>
        <dbReference type="ARBA" id="ARBA00022821"/>
    </source>
</evidence>
<comment type="caution">
    <text evidence="3">The sequence shown here is derived from an EMBL/GenBank/DDBJ whole genome shotgun (WGS) entry which is preliminary data.</text>
</comment>
<dbReference type="PANTHER" id="PTHR36766:SF38">
    <property type="entry name" value="DISEASE RESISTANCE PROTEIN RGA3"/>
    <property type="match status" value="1"/>
</dbReference>
<dbReference type="SUPFAM" id="SSF52058">
    <property type="entry name" value="L domain-like"/>
    <property type="match status" value="1"/>
</dbReference>
<dbReference type="Proteomes" id="UP000288805">
    <property type="component" value="Unassembled WGS sequence"/>
</dbReference>
<evidence type="ECO:0000313" key="3">
    <source>
        <dbReference type="EMBL" id="RVW89110.1"/>
    </source>
</evidence>
<keyword evidence="1" id="KW-0611">Plant defense</keyword>
<protein>
    <submittedName>
        <fullName evidence="3">Putative disease resistance protein</fullName>
    </submittedName>
</protein>
<dbReference type="InterPro" id="IPR032675">
    <property type="entry name" value="LRR_dom_sf"/>
</dbReference>